<organism evidence="12 13">
    <name type="scientific">Rhizoclosmatium globosum</name>
    <dbReference type="NCBI Taxonomy" id="329046"/>
    <lineage>
        <taxon>Eukaryota</taxon>
        <taxon>Fungi</taxon>
        <taxon>Fungi incertae sedis</taxon>
        <taxon>Chytridiomycota</taxon>
        <taxon>Chytridiomycota incertae sedis</taxon>
        <taxon>Chytridiomycetes</taxon>
        <taxon>Chytridiales</taxon>
        <taxon>Chytriomycetaceae</taxon>
        <taxon>Rhizoclosmatium</taxon>
    </lineage>
</organism>
<keyword evidence="7 9" id="KW-0539">Nucleus</keyword>
<name>A0A1Y2BUS0_9FUNG</name>
<dbReference type="STRING" id="329046.A0A1Y2BUS0"/>
<dbReference type="PROSITE" id="PS52002">
    <property type="entry name" value="SM"/>
    <property type="match status" value="1"/>
</dbReference>
<keyword evidence="3 9" id="KW-0507">mRNA processing</keyword>
<dbReference type="InterPro" id="IPR010920">
    <property type="entry name" value="LSM_dom_sf"/>
</dbReference>
<evidence type="ECO:0000313" key="12">
    <source>
        <dbReference type="EMBL" id="ORY38387.1"/>
    </source>
</evidence>
<feature type="compositionally biased region" description="Gly residues" evidence="10">
    <location>
        <begin position="96"/>
        <end position="129"/>
    </location>
</feature>
<dbReference type="CDD" id="cd01723">
    <property type="entry name" value="LSm4"/>
    <property type="match status" value="1"/>
</dbReference>
<feature type="region of interest" description="Disordered" evidence="10">
    <location>
        <begin position="86"/>
        <end position="129"/>
    </location>
</feature>
<dbReference type="FunFam" id="2.30.30.100:FF:000002">
    <property type="entry name" value="Small nuclear ribonucleoprotein Sm D3"/>
    <property type="match status" value="1"/>
</dbReference>
<evidence type="ECO:0000256" key="8">
    <source>
        <dbReference type="ARBA" id="ARBA00023274"/>
    </source>
</evidence>
<dbReference type="GO" id="GO:0000956">
    <property type="term" value="P:nuclear-transcribed mRNA catabolic process"/>
    <property type="evidence" value="ECO:0007669"/>
    <property type="project" value="UniProtKB-UniRule"/>
</dbReference>
<evidence type="ECO:0000256" key="2">
    <source>
        <dbReference type="ARBA" id="ARBA00006850"/>
    </source>
</evidence>
<evidence type="ECO:0000256" key="3">
    <source>
        <dbReference type="ARBA" id="ARBA00022664"/>
    </source>
</evidence>
<evidence type="ECO:0000256" key="9">
    <source>
        <dbReference type="RuleBase" id="RU365049"/>
    </source>
</evidence>
<evidence type="ECO:0000256" key="6">
    <source>
        <dbReference type="ARBA" id="ARBA00023187"/>
    </source>
</evidence>
<keyword evidence="4 9" id="KW-0747">Spliceosome</keyword>
<dbReference type="GO" id="GO:0005681">
    <property type="term" value="C:spliceosomal complex"/>
    <property type="evidence" value="ECO:0007669"/>
    <property type="project" value="UniProtKB-UniRule"/>
</dbReference>
<evidence type="ECO:0000313" key="13">
    <source>
        <dbReference type="Proteomes" id="UP000193642"/>
    </source>
</evidence>
<reference evidence="12 13" key="1">
    <citation type="submission" date="2016-07" db="EMBL/GenBank/DDBJ databases">
        <title>Pervasive Adenine N6-methylation of Active Genes in Fungi.</title>
        <authorList>
            <consortium name="DOE Joint Genome Institute"/>
            <person name="Mondo S.J."/>
            <person name="Dannebaum R.O."/>
            <person name="Kuo R.C."/>
            <person name="Labutti K."/>
            <person name="Haridas S."/>
            <person name="Kuo A."/>
            <person name="Salamov A."/>
            <person name="Ahrendt S.R."/>
            <person name="Lipzen A."/>
            <person name="Sullivan W."/>
            <person name="Andreopoulos W.B."/>
            <person name="Clum A."/>
            <person name="Lindquist E."/>
            <person name="Daum C."/>
            <person name="Ramamoorthy G.K."/>
            <person name="Gryganskyi A."/>
            <person name="Culley D."/>
            <person name="Magnuson J.K."/>
            <person name="James T.Y."/>
            <person name="O'Malley M.A."/>
            <person name="Stajich J.E."/>
            <person name="Spatafora J.W."/>
            <person name="Visel A."/>
            <person name="Grigoriev I.V."/>
        </authorList>
    </citation>
    <scope>NUCLEOTIDE SEQUENCE [LARGE SCALE GENOMIC DNA]</scope>
    <source>
        <strain evidence="12 13">JEL800</strain>
    </source>
</reference>
<evidence type="ECO:0000256" key="7">
    <source>
        <dbReference type="ARBA" id="ARBA00023242"/>
    </source>
</evidence>
<comment type="subcellular location">
    <subcellularLocation>
        <location evidence="1 9">Nucleus</location>
    </subcellularLocation>
</comment>
<keyword evidence="13" id="KW-1185">Reference proteome</keyword>
<accession>A0A1Y2BUS0</accession>
<comment type="subunit">
    <text evidence="9">LSm subunits form a heteromer with a doughnut shape.</text>
</comment>
<dbReference type="InterPro" id="IPR047575">
    <property type="entry name" value="Sm"/>
</dbReference>
<protein>
    <recommendedName>
        <fullName evidence="9">LSM complex subunit LSM4</fullName>
    </recommendedName>
</protein>
<dbReference type="SMART" id="SM00651">
    <property type="entry name" value="Sm"/>
    <property type="match status" value="1"/>
</dbReference>
<proteinExistence type="inferred from homology"/>
<dbReference type="GO" id="GO:0003723">
    <property type="term" value="F:RNA binding"/>
    <property type="evidence" value="ECO:0007669"/>
    <property type="project" value="UniProtKB-KW"/>
</dbReference>
<dbReference type="Gene3D" id="2.30.30.100">
    <property type="match status" value="1"/>
</dbReference>
<gene>
    <name evidence="9" type="primary">LSM4</name>
    <name evidence="12" type="ORF">BCR33DRAFT_700568</name>
</gene>
<evidence type="ECO:0000256" key="1">
    <source>
        <dbReference type="ARBA" id="ARBA00004123"/>
    </source>
</evidence>
<evidence type="ECO:0000259" key="11">
    <source>
        <dbReference type="PROSITE" id="PS52002"/>
    </source>
</evidence>
<dbReference type="AlphaFoldDB" id="A0A1Y2BUS0"/>
<comment type="caution">
    <text evidence="12">The sequence shown here is derived from an EMBL/GenBank/DDBJ whole genome shotgun (WGS) entry which is preliminary data.</text>
</comment>
<feature type="domain" description="Sm" evidence="11">
    <location>
        <begin position="2"/>
        <end position="75"/>
    </location>
</feature>
<dbReference type="PANTHER" id="PTHR23338">
    <property type="entry name" value="SMALL NUCLEAR RIBONUCLEOPROTEIN SM"/>
    <property type="match status" value="1"/>
</dbReference>
<comment type="similarity">
    <text evidence="2 9">Belongs to the snRNP Sm proteins family.</text>
</comment>
<evidence type="ECO:0000256" key="4">
    <source>
        <dbReference type="ARBA" id="ARBA00022728"/>
    </source>
</evidence>
<sequence>MLPLSLLNTAKGHPILVELKTGVTYNGHLHSCDNWMNINLHEVICTAAEGDKFWRLQEVYIRGNTIKYLRLPDEIIDIVREDREFRERREAMSGNSGAGRGRGGYNNRGGGGGQRGGRGGFAGQRGGKK</sequence>
<dbReference type="Proteomes" id="UP000193642">
    <property type="component" value="Unassembled WGS sequence"/>
</dbReference>
<evidence type="ECO:0000256" key="5">
    <source>
        <dbReference type="ARBA" id="ARBA00022884"/>
    </source>
</evidence>
<keyword evidence="8 9" id="KW-0687">Ribonucleoprotein</keyword>
<dbReference type="GO" id="GO:0005685">
    <property type="term" value="C:U1 snRNP"/>
    <property type="evidence" value="ECO:0007669"/>
    <property type="project" value="UniProtKB-ARBA"/>
</dbReference>
<dbReference type="EMBL" id="MCGO01000044">
    <property type="protein sequence ID" value="ORY38387.1"/>
    <property type="molecule type" value="Genomic_DNA"/>
</dbReference>
<dbReference type="InterPro" id="IPR027141">
    <property type="entry name" value="LSm4/Sm_D1/D3"/>
</dbReference>
<evidence type="ECO:0000256" key="10">
    <source>
        <dbReference type="SAM" id="MobiDB-lite"/>
    </source>
</evidence>
<keyword evidence="5 9" id="KW-0694">RNA-binding</keyword>
<dbReference type="Pfam" id="PF01423">
    <property type="entry name" value="LSM"/>
    <property type="match status" value="1"/>
</dbReference>
<dbReference type="GO" id="GO:0000398">
    <property type="term" value="P:mRNA splicing, via spliceosome"/>
    <property type="evidence" value="ECO:0007669"/>
    <property type="project" value="InterPro"/>
</dbReference>
<dbReference type="OrthoDB" id="747253at2759"/>
<dbReference type="InterPro" id="IPR001163">
    <property type="entry name" value="Sm_dom_euk/arc"/>
</dbReference>
<dbReference type="InterPro" id="IPR034101">
    <property type="entry name" value="Lsm4"/>
</dbReference>
<comment type="function">
    <text evidence="9">Binds specifically to the 3'-terminal U-tract of U6 snRNA.</text>
</comment>
<dbReference type="SUPFAM" id="SSF50182">
    <property type="entry name" value="Sm-like ribonucleoproteins"/>
    <property type="match status" value="1"/>
</dbReference>
<keyword evidence="6 9" id="KW-0508">mRNA splicing</keyword>